<dbReference type="EMBL" id="MGGM01000001">
    <property type="protein sequence ID" value="OGM30364.1"/>
    <property type="molecule type" value="Genomic_DNA"/>
</dbReference>
<evidence type="ECO:0000256" key="4">
    <source>
        <dbReference type="ARBA" id="ARBA00023136"/>
    </source>
</evidence>
<dbReference type="GO" id="GO:0016020">
    <property type="term" value="C:membrane"/>
    <property type="evidence" value="ECO:0007669"/>
    <property type="project" value="UniProtKB-SubCell"/>
</dbReference>
<dbReference type="InterPro" id="IPR019109">
    <property type="entry name" value="MamF_MmsF"/>
</dbReference>
<evidence type="ECO:0000256" key="1">
    <source>
        <dbReference type="ARBA" id="ARBA00004141"/>
    </source>
</evidence>
<dbReference type="Proteomes" id="UP000177263">
    <property type="component" value="Unassembled WGS sequence"/>
</dbReference>
<protein>
    <recommendedName>
        <fullName evidence="8">DUF4870 domain-containing protein</fullName>
    </recommendedName>
</protein>
<keyword evidence="4 5" id="KW-0472">Membrane</keyword>
<feature type="transmembrane region" description="Helical" evidence="5">
    <location>
        <begin position="45"/>
        <end position="66"/>
    </location>
</feature>
<dbReference type="Pfam" id="PF09685">
    <property type="entry name" value="MamF_MmsF"/>
    <property type="match status" value="1"/>
</dbReference>
<reference evidence="6 7" key="1">
    <citation type="journal article" date="2016" name="Nat. Commun.">
        <title>Thousands of microbial genomes shed light on interconnected biogeochemical processes in an aquifer system.</title>
        <authorList>
            <person name="Anantharaman K."/>
            <person name="Brown C.T."/>
            <person name="Hug L.A."/>
            <person name="Sharon I."/>
            <person name="Castelle C.J."/>
            <person name="Probst A.J."/>
            <person name="Thomas B.C."/>
            <person name="Singh A."/>
            <person name="Wilkins M.J."/>
            <person name="Karaoz U."/>
            <person name="Brodie E.L."/>
            <person name="Williams K.H."/>
            <person name="Hubbard S.S."/>
            <person name="Banfield J.F."/>
        </authorList>
    </citation>
    <scope>NUCLEOTIDE SEQUENCE [LARGE SCALE GENOMIC DNA]</scope>
</reference>
<keyword evidence="2 5" id="KW-0812">Transmembrane</keyword>
<evidence type="ECO:0000256" key="2">
    <source>
        <dbReference type="ARBA" id="ARBA00022692"/>
    </source>
</evidence>
<evidence type="ECO:0000256" key="5">
    <source>
        <dbReference type="SAM" id="Phobius"/>
    </source>
</evidence>
<organism evidence="6 7">
    <name type="scientific">Candidatus Woesebacteria bacterium RIFCSPHIGHO2_01_FULL_41_10</name>
    <dbReference type="NCBI Taxonomy" id="1802500"/>
    <lineage>
        <taxon>Bacteria</taxon>
        <taxon>Candidatus Woeseibacteriota</taxon>
    </lineage>
</organism>
<accession>A0A1F7YT05</accession>
<feature type="transmembrane region" description="Helical" evidence="5">
    <location>
        <begin position="15"/>
        <end position="33"/>
    </location>
</feature>
<feature type="transmembrane region" description="Helical" evidence="5">
    <location>
        <begin position="72"/>
        <end position="89"/>
    </location>
</feature>
<comment type="subcellular location">
    <subcellularLocation>
        <location evidence="1">Membrane</location>
        <topology evidence="1">Multi-pass membrane protein</topology>
    </subcellularLocation>
</comment>
<sequence length="115" mass="12678">MPKKQSGTGLKKESAAALSYVLGPVTGIIFLVLEQDPFVRFHAMQSIVVFGVLIVLQALLGLTVIFSVFVPLLSLVAFALWLILIYKAFNGEKWEVPFVSQIVKQFLNEVPKSGK</sequence>
<dbReference type="PANTHER" id="PTHR36460">
    <property type="entry name" value="UPF0132 DOMAIN PROTEIN (AFU_ORTHOLOGUE AFUA_3G10255)"/>
    <property type="match status" value="1"/>
</dbReference>
<keyword evidence="3 5" id="KW-1133">Transmembrane helix</keyword>
<proteinExistence type="predicted"/>
<evidence type="ECO:0000313" key="7">
    <source>
        <dbReference type="Proteomes" id="UP000177263"/>
    </source>
</evidence>
<dbReference type="PANTHER" id="PTHR36460:SF1">
    <property type="entry name" value="UPF0132 DOMAIN PROTEIN (AFU_ORTHOLOGUE AFUA_3G10255)"/>
    <property type="match status" value="1"/>
</dbReference>
<gene>
    <name evidence="6" type="ORF">A2801_03280</name>
</gene>
<dbReference type="AlphaFoldDB" id="A0A1F7YT05"/>
<evidence type="ECO:0000313" key="6">
    <source>
        <dbReference type="EMBL" id="OGM30364.1"/>
    </source>
</evidence>
<comment type="caution">
    <text evidence="6">The sequence shown here is derived from an EMBL/GenBank/DDBJ whole genome shotgun (WGS) entry which is preliminary data.</text>
</comment>
<evidence type="ECO:0000256" key="3">
    <source>
        <dbReference type="ARBA" id="ARBA00022989"/>
    </source>
</evidence>
<evidence type="ECO:0008006" key="8">
    <source>
        <dbReference type="Google" id="ProtNLM"/>
    </source>
</evidence>
<name>A0A1F7YT05_9BACT</name>